<organism evidence="3 4">
    <name type="scientific">Saccoglossus kowalevskii</name>
    <name type="common">Acorn worm</name>
    <dbReference type="NCBI Taxonomy" id="10224"/>
    <lineage>
        <taxon>Eukaryota</taxon>
        <taxon>Metazoa</taxon>
        <taxon>Hemichordata</taxon>
        <taxon>Enteropneusta</taxon>
        <taxon>Harrimaniidae</taxon>
        <taxon>Saccoglossus</taxon>
    </lineage>
</organism>
<dbReference type="SMART" id="SM00353">
    <property type="entry name" value="HLH"/>
    <property type="match status" value="1"/>
</dbReference>
<keyword evidence="3" id="KW-1185">Reference proteome</keyword>
<evidence type="ECO:0000313" key="3">
    <source>
        <dbReference type="Proteomes" id="UP000694865"/>
    </source>
</evidence>
<feature type="region of interest" description="Disordered" evidence="1">
    <location>
        <begin position="213"/>
        <end position="268"/>
    </location>
</feature>
<evidence type="ECO:0000313" key="4">
    <source>
        <dbReference type="RefSeq" id="XP_006825570.1"/>
    </source>
</evidence>
<proteinExistence type="predicted"/>
<dbReference type="RefSeq" id="XP_006825570.1">
    <property type="nucleotide sequence ID" value="XM_006825507.1"/>
</dbReference>
<evidence type="ECO:0000256" key="1">
    <source>
        <dbReference type="SAM" id="MobiDB-lite"/>
    </source>
</evidence>
<dbReference type="Proteomes" id="UP000694865">
    <property type="component" value="Unplaced"/>
</dbReference>
<dbReference type="InterPro" id="IPR036638">
    <property type="entry name" value="HLH_DNA-bd_sf"/>
</dbReference>
<dbReference type="PANTHER" id="PTHR23349">
    <property type="entry name" value="BASIC HELIX-LOOP-HELIX TRANSCRIPTION FACTOR, TWIST"/>
    <property type="match status" value="1"/>
</dbReference>
<accession>A0ABM0MZX9</accession>
<evidence type="ECO:0000259" key="2">
    <source>
        <dbReference type="PROSITE" id="PS50888"/>
    </source>
</evidence>
<dbReference type="Pfam" id="PF00010">
    <property type="entry name" value="HLH"/>
    <property type="match status" value="1"/>
</dbReference>
<sequence>MERQVPDFTSCLYNDYSHQTYAFEDSMYPDSIPCIEYDKDECHGNHLVTENDHQCTPMSVHSYTSLADQVNAIDFEKLSQGTEYDKCHGLFGNGECGDLEREPTLSYTWKRDKTHQGTGVKDRSSANKRERVRMHKIIDGLDRLRQVLPESGSTKRLSKINTLKAAIEYITYLGEVLEFGAENCDRRLNLRYDKHIQGLRERPAPDHLKKQTVSSLVTGQERKTVKARRRQMSSKKLPPISSVLPAVTVPISSRSNRRAELRPERKDE</sequence>
<dbReference type="PANTHER" id="PTHR23349:SF111">
    <property type="entry name" value="BHLH DOMAIN-CONTAINING PROTEIN"/>
    <property type="match status" value="1"/>
</dbReference>
<feature type="compositionally biased region" description="Basic and acidic residues" evidence="1">
    <location>
        <begin position="257"/>
        <end position="268"/>
    </location>
</feature>
<feature type="domain" description="BHLH" evidence="2">
    <location>
        <begin position="121"/>
        <end position="173"/>
    </location>
</feature>
<protein>
    <submittedName>
        <fullName evidence="4">Uncharacterized protein LOC102810049</fullName>
    </submittedName>
</protein>
<dbReference type="InterPro" id="IPR050283">
    <property type="entry name" value="E-box_TF_Regulators"/>
</dbReference>
<dbReference type="GeneID" id="102810049"/>
<reference evidence="4" key="1">
    <citation type="submission" date="2025-08" db="UniProtKB">
        <authorList>
            <consortium name="RefSeq"/>
        </authorList>
    </citation>
    <scope>IDENTIFICATION</scope>
    <source>
        <tissue evidence="4">Testes</tissue>
    </source>
</reference>
<dbReference type="SUPFAM" id="SSF47459">
    <property type="entry name" value="HLH, helix-loop-helix DNA-binding domain"/>
    <property type="match status" value="1"/>
</dbReference>
<dbReference type="Gene3D" id="4.10.280.10">
    <property type="entry name" value="Helix-loop-helix DNA-binding domain"/>
    <property type="match status" value="1"/>
</dbReference>
<name>A0ABM0MZX9_SACKO</name>
<gene>
    <name evidence="4" type="primary">LOC102810049</name>
</gene>
<dbReference type="InterPro" id="IPR011598">
    <property type="entry name" value="bHLH_dom"/>
</dbReference>
<dbReference type="PROSITE" id="PS50888">
    <property type="entry name" value="BHLH"/>
    <property type="match status" value="1"/>
</dbReference>